<evidence type="ECO:0000256" key="7">
    <source>
        <dbReference type="SAM" id="Phobius"/>
    </source>
</evidence>
<keyword evidence="5 7" id="KW-0472">Membrane</keyword>
<dbReference type="Gene3D" id="1.10.3730.20">
    <property type="match status" value="1"/>
</dbReference>
<dbReference type="PANTHER" id="PTHR30561:SF7">
    <property type="entry name" value="GUANIDINIUM EFFLUX SYSTEM SUBUNIT GDNC-RELATED"/>
    <property type="match status" value="1"/>
</dbReference>
<dbReference type="InterPro" id="IPR045324">
    <property type="entry name" value="Small_multidrug_res"/>
</dbReference>
<evidence type="ECO:0000313" key="8">
    <source>
        <dbReference type="EMBL" id="MFC3040823.1"/>
    </source>
</evidence>
<keyword evidence="2" id="KW-1003">Cell membrane</keyword>
<feature type="transmembrane region" description="Helical" evidence="7">
    <location>
        <begin position="27"/>
        <end position="44"/>
    </location>
</feature>
<keyword evidence="3 6" id="KW-0812">Transmembrane</keyword>
<gene>
    <name evidence="8" type="ORF">ACFOGI_11245</name>
</gene>
<keyword evidence="4 7" id="KW-1133">Transmembrane helix</keyword>
<keyword evidence="9" id="KW-1185">Reference proteome</keyword>
<dbReference type="Pfam" id="PF00893">
    <property type="entry name" value="Multi_Drug_Res"/>
    <property type="match status" value="1"/>
</dbReference>
<comment type="subcellular location">
    <subcellularLocation>
        <location evidence="1 6">Cell membrane</location>
        <topology evidence="1 6">Multi-pass membrane protein</topology>
    </subcellularLocation>
</comment>
<evidence type="ECO:0000256" key="1">
    <source>
        <dbReference type="ARBA" id="ARBA00004651"/>
    </source>
</evidence>
<dbReference type="PANTHER" id="PTHR30561">
    <property type="entry name" value="SMR FAMILY PROTON-DEPENDENT DRUG EFFLUX TRANSPORTER SUGE"/>
    <property type="match status" value="1"/>
</dbReference>
<comment type="caution">
    <text evidence="8">The sequence shown here is derived from an EMBL/GenBank/DDBJ whole genome shotgun (WGS) entry which is preliminary data.</text>
</comment>
<reference evidence="9" key="1">
    <citation type="journal article" date="2019" name="Int. J. Syst. Evol. Microbiol.">
        <title>The Global Catalogue of Microorganisms (GCM) 10K type strain sequencing project: providing services to taxonomists for standard genome sequencing and annotation.</title>
        <authorList>
            <consortium name="The Broad Institute Genomics Platform"/>
            <consortium name="The Broad Institute Genome Sequencing Center for Infectious Disease"/>
            <person name="Wu L."/>
            <person name="Ma J."/>
        </authorList>
    </citation>
    <scope>NUCLEOTIDE SEQUENCE [LARGE SCALE GENOMIC DNA]</scope>
    <source>
        <strain evidence="9">KCTC 13128</strain>
    </source>
</reference>
<protein>
    <submittedName>
        <fullName evidence="8">DMT family transporter</fullName>
    </submittedName>
</protein>
<dbReference type="Proteomes" id="UP001595279">
    <property type="component" value="Unassembled WGS sequence"/>
</dbReference>
<organism evidence="8 9">
    <name type="scientific">Virgibacillus xinjiangensis</name>
    <dbReference type="NCBI Taxonomy" id="393090"/>
    <lineage>
        <taxon>Bacteria</taxon>
        <taxon>Bacillati</taxon>
        <taxon>Bacillota</taxon>
        <taxon>Bacilli</taxon>
        <taxon>Bacillales</taxon>
        <taxon>Bacillaceae</taxon>
        <taxon>Virgibacillus</taxon>
    </lineage>
</organism>
<dbReference type="InterPro" id="IPR037185">
    <property type="entry name" value="EmrE-like"/>
</dbReference>
<feature type="transmembrane region" description="Helical" evidence="7">
    <location>
        <begin position="56"/>
        <end position="75"/>
    </location>
</feature>
<evidence type="ECO:0000256" key="6">
    <source>
        <dbReference type="RuleBase" id="RU003942"/>
    </source>
</evidence>
<proteinExistence type="inferred from homology"/>
<dbReference type="EMBL" id="JBHRSA010000043">
    <property type="protein sequence ID" value="MFC3040823.1"/>
    <property type="molecule type" value="Genomic_DNA"/>
</dbReference>
<feature type="transmembrane region" description="Helical" evidence="7">
    <location>
        <begin position="81"/>
        <end position="101"/>
    </location>
</feature>
<evidence type="ECO:0000256" key="2">
    <source>
        <dbReference type="ARBA" id="ARBA00022475"/>
    </source>
</evidence>
<evidence type="ECO:0000256" key="4">
    <source>
        <dbReference type="ARBA" id="ARBA00022989"/>
    </source>
</evidence>
<accession>A0ABV7CWZ7</accession>
<name>A0ABV7CWZ7_9BACI</name>
<comment type="similarity">
    <text evidence="6">Belongs to the drug/metabolite transporter (DMT) superfamily. Small multidrug resistance (SMR) (TC 2.A.7.1) family.</text>
</comment>
<dbReference type="RefSeq" id="WP_390272455.1">
    <property type="nucleotide sequence ID" value="NZ_JBHRSA010000043.1"/>
</dbReference>
<dbReference type="SUPFAM" id="SSF103481">
    <property type="entry name" value="Multidrug resistance efflux transporter EmrE"/>
    <property type="match status" value="1"/>
</dbReference>
<sequence length="113" mass="12178">MRWLLVVIAAIFEVMWVVGLKHADSILTWALTVLGIIVSFALLVHSGKKLPTSTVYAVFVGLGTTGTIIMEMAWFGQPFSWAKVGLIALLLVGIIGLKVVTNETDAEAGARDH</sequence>
<evidence type="ECO:0000256" key="5">
    <source>
        <dbReference type="ARBA" id="ARBA00023136"/>
    </source>
</evidence>
<evidence type="ECO:0000313" key="9">
    <source>
        <dbReference type="Proteomes" id="UP001595279"/>
    </source>
</evidence>
<dbReference type="InterPro" id="IPR000390">
    <property type="entry name" value="Small_drug/metabolite_transptr"/>
</dbReference>
<evidence type="ECO:0000256" key="3">
    <source>
        <dbReference type="ARBA" id="ARBA00022692"/>
    </source>
</evidence>